<evidence type="ECO:0000313" key="3">
    <source>
        <dbReference type="Proteomes" id="UP001237642"/>
    </source>
</evidence>
<proteinExistence type="predicted"/>
<dbReference type="InterPro" id="IPR036047">
    <property type="entry name" value="F-box-like_dom_sf"/>
</dbReference>
<dbReference type="Pfam" id="PF00646">
    <property type="entry name" value="F-box"/>
    <property type="match status" value="1"/>
</dbReference>
<dbReference type="InterPro" id="IPR001810">
    <property type="entry name" value="F-box_dom"/>
</dbReference>
<sequence length="298" mass="33217">MEESKWENLNLDCVVNVFGRLDLESLVLDVPLVCKKWHQALANPLCWQKLVFPVDISQSPLAVEFDASGRSLNISQLIKFVVDRSQGFCNKIVLPVGTTIADLLYVSDVCPNLKTLVLPTDPMLGQHGNVIAELIAKWKSLEVLECGNCSYMEKMIENIGLHCKNFVGLSLAGADFDHKVSLAIVSELTNIKSLVLDRISIEAALLNLILGCCKGLELLCIRDCKFMGFDSFDDEVHLFVSAVKDFKYEGNTTFAYDILDSDEEGIRELVSFPEQAKVQESILSLLLKENGFIEVDCY</sequence>
<dbReference type="EMBL" id="JAUIZM010000004">
    <property type="protein sequence ID" value="KAK1390693.1"/>
    <property type="molecule type" value="Genomic_DNA"/>
</dbReference>
<protein>
    <submittedName>
        <fullName evidence="2">Leucine-rich repeat domain, L domain-containing protein</fullName>
    </submittedName>
</protein>
<name>A0AAD8N0S2_9APIA</name>
<keyword evidence="3" id="KW-1185">Reference proteome</keyword>
<dbReference type="InterPro" id="IPR032675">
    <property type="entry name" value="LRR_dom_sf"/>
</dbReference>
<dbReference type="Gene3D" id="1.20.1280.50">
    <property type="match status" value="1"/>
</dbReference>
<dbReference type="PANTHER" id="PTHR38926">
    <property type="entry name" value="F-BOX DOMAIN CONTAINING PROTEIN, EXPRESSED"/>
    <property type="match status" value="1"/>
</dbReference>
<reference evidence="2" key="1">
    <citation type="submission" date="2023-02" db="EMBL/GenBank/DDBJ databases">
        <title>Genome of toxic invasive species Heracleum sosnowskyi carries increased number of genes despite the absence of recent whole-genome duplications.</title>
        <authorList>
            <person name="Schelkunov M."/>
            <person name="Shtratnikova V."/>
            <person name="Makarenko M."/>
            <person name="Klepikova A."/>
            <person name="Omelchenko D."/>
            <person name="Novikova G."/>
            <person name="Obukhova E."/>
            <person name="Bogdanov V."/>
            <person name="Penin A."/>
            <person name="Logacheva M."/>
        </authorList>
    </citation>
    <scope>NUCLEOTIDE SEQUENCE</scope>
    <source>
        <strain evidence="2">Hsosn_3</strain>
        <tissue evidence="2">Leaf</tissue>
    </source>
</reference>
<reference evidence="2" key="2">
    <citation type="submission" date="2023-05" db="EMBL/GenBank/DDBJ databases">
        <authorList>
            <person name="Schelkunov M.I."/>
        </authorList>
    </citation>
    <scope>NUCLEOTIDE SEQUENCE</scope>
    <source>
        <strain evidence="2">Hsosn_3</strain>
        <tissue evidence="2">Leaf</tissue>
    </source>
</reference>
<organism evidence="2 3">
    <name type="scientific">Heracleum sosnowskyi</name>
    <dbReference type="NCBI Taxonomy" id="360622"/>
    <lineage>
        <taxon>Eukaryota</taxon>
        <taxon>Viridiplantae</taxon>
        <taxon>Streptophyta</taxon>
        <taxon>Embryophyta</taxon>
        <taxon>Tracheophyta</taxon>
        <taxon>Spermatophyta</taxon>
        <taxon>Magnoliopsida</taxon>
        <taxon>eudicotyledons</taxon>
        <taxon>Gunneridae</taxon>
        <taxon>Pentapetalae</taxon>
        <taxon>asterids</taxon>
        <taxon>campanulids</taxon>
        <taxon>Apiales</taxon>
        <taxon>Apiaceae</taxon>
        <taxon>Apioideae</taxon>
        <taxon>apioid superclade</taxon>
        <taxon>Tordylieae</taxon>
        <taxon>Tordyliinae</taxon>
        <taxon>Heracleum</taxon>
    </lineage>
</organism>
<dbReference type="Proteomes" id="UP001237642">
    <property type="component" value="Unassembled WGS sequence"/>
</dbReference>
<dbReference type="AlphaFoldDB" id="A0AAD8N0S2"/>
<dbReference type="Gene3D" id="3.80.10.10">
    <property type="entry name" value="Ribonuclease Inhibitor"/>
    <property type="match status" value="1"/>
</dbReference>
<accession>A0AAD8N0S2</accession>
<comment type="caution">
    <text evidence="2">The sequence shown here is derived from an EMBL/GenBank/DDBJ whole genome shotgun (WGS) entry which is preliminary data.</text>
</comment>
<dbReference type="SUPFAM" id="SSF52047">
    <property type="entry name" value="RNI-like"/>
    <property type="match status" value="1"/>
</dbReference>
<gene>
    <name evidence="2" type="ORF">POM88_018871</name>
</gene>
<evidence type="ECO:0000259" key="1">
    <source>
        <dbReference type="Pfam" id="PF00646"/>
    </source>
</evidence>
<dbReference type="SUPFAM" id="SSF81383">
    <property type="entry name" value="F-box domain"/>
    <property type="match status" value="1"/>
</dbReference>
<feature type="domain" description="F-box" evidence="1">
    <location>
        <begin position="6"/>
        <end position="48"/>
    </location>
</feature>
<dbReference type="PANTHER" id="PTHR38926:SF5">
    <property type="entry name" value="F-BOX AND LEUCINE-RICH REPEAT PROTEIN 6"/>
    <property type="match status" value="1"/>
</dbReference>
<evidence type="ECO:0000313" key="2">
    <source>
        <dbReference type="EMBL" id="KAK1390693.1"/>
    </source>
</evidence>